<dbReference type="EMBL" id="LBDA02000013">
    <property type="protein sequence ID" value="OIK28200.1"/>
    <property type="molecule type" value="Genomic_DNA"/>
</dbReference>
<feature type="compositionally biased region" description="Polar residues" evidence="1">
    <location>
        <begin position="70"/>
        <end position="82"/>
    </location>
</feature>
<evidence type="ECO:0008006" key="4">
    <source>
        <dbReference type="Google" id="ProtNLM"/>
    </source>
</evidence>
<protein>
    <recommendedName>
        <fullName evidence="4">Histidine kinase</fullName>
    </recommendedName>
</protein>
<comment type="caution">
    <text evidence="2">The sequence shown here is derived from an EMBL/GenBank/DDBJ whole genome shotgun (WGS) entry which is preliminary data.</text>
</comment>
<dbReference type="SUPFAM" id="SSF47598">
    <property type="entry name" value="Ribbon-helix-helix"/>
    <property type="match status" value="1"/>
</dbReference>
<dbReference type="InterPro" id="IPR013321">
    <property type="entry name" value="Arc_rbn_hlx_hlx"/>
</dbReference>
<evidence type="ECO:0000313" key="2">
    <source>
        <dbReference type="EMBL" id="OIK28200.1"/>
    </source>
</evidence>
<sequence length="167" mass="17531">MDLAPHVTNLSRALAAAGTAGGKEAEAFLERFAIPLESAIRLTLLEVVSQAAEEISADLPSGSVDVRLQGSNPGFTVTTTAEPTAHQAPAPQDSAPLPPLADEGPLARITVRMPEQLKQHVDEAAGREGVSANAWLVRAAAAAVQSARRAPLGRGPRVDQRHQGWIR</sequence>
<feature type="region of interest" description="Disordered" evidence="1">
    <location>
        <begin position="70"/>
        <end position="99"/>
    </location>
</feature>
<gene>
    <name evidence="2" type="ORF">VT52_007540</name>
</gene>
<dbReference type="InterPro" id="IPR010985">
    <property type="entry name" value="Ribbon_hlx_hlx"/>
</dbReference>
<proteinExistence type="predicted"/>
<dbReference type="OrthoDB" id="5193907at2"/>
<organism evidence="2 3">
    <name type="scientific">Streptomyces malaysiense</name>
    <dbReference type="NCBI Taxonomy" id="1428626"/>
    <lineage>
        <taxon>Bacteria</taxon>
        <taxon>Bacillati</taxon>
        <taxon>Actinomycetota</taxon>
        <taxon>Actinomycetes</taxon>
        <taxon>Kitasatosporales</taxon>
        <taxon>Streptomycetaceae</taxon>
        <taxon>Streptomyces</taxon>
    </lineage>
</organism>
<dbReference type="AlphaFoldDB" id="A0A1J4Q7Z4"/>
<keyword evidence="3" id="KW-1185">Reference proteome</keyword>
<dbReference type="GO" id="GO:0006355">
    <property type="term" value="P:regulation of DNA-templated transcription"/>
    <property type="evidence" value="ECO:0007669"/>
    <property type="project" value="InterPro"/>
</dbReference>
<name>A0A1J4Q7Z4_9ACTN</name>
<dbReference type="Proteomes" id="UP000034838">
    <property type="component" value="Unassembled WGS sequence"/>
</dbReference>
<reference evidence="2" key="1">
    <citation type="submission" date="2016-10" db="EMBL/GenBank/DDBJ databases">
        <title>Genome sequence of Streptomyces malaysiense MUSC 136.</title>
        <authorList>
            <person name="Lee L.-H."/>
            <person name="Ser H.-L."/>
        </authorList>
    </citation>
    <scope>NUCLEOTIDE SEQUENCE [LARGE SCALE GENOMIC DNA]</scope>
    <source>
        <strain evidence="2">MUSC 136</strain>
    </source>
</reference>
<evidence type="ECO:0000313" key="3">
    <source>
        <dbReference type="Proteomes" id="UP000034838"/>
    </source>
</evidence>
<dbReference type="Gene3D" id="1.10.1220.10">
    <property type="entry name" value="Met repressor-like"/>
    <property type="match status" value="1"/>
</dbReference>
<evidence type="ECO:0000256" key="1">
    <source>
        <dbReference type="SAM" id="MobiDB-lite"/>
    </source>
</evidence>
<accession>A0A1J4Q7Z4</accession>
<dbReference type="RefSeq" id="WP_046427589.1">
    <property type="nucleotide sequence ID" value="NZ_LBDA02000013.1"/>
</dbReference>